<gene>
    <name evidence="1" type="ORF">I8J30_20545</name>
</gene>
<evidence type="ECO:0000313" key="2">
    <source>
        <dbReference type="Proteomes" id="UP000673394"/>
    </source>
</evidence>
<dbReference type="RefSeq" id="WP_210661320.1">
    <property type="nucleotide sequence ID" value="NZ_JAGKSP010000009.1"/>
</dbReference>
<dbReference type="EMBL" id="JAGKSP010000009">
    <property type="protein sequence ID" value="MBP3965119.1"/>
    <property type="molecule type" value="Genomic_DNA"/>
</dbReference>
<accession>A0ABS5CGV7</accession>
<protein>
    <submittedName>
        <fullName evidence="1">Uncharacterized protein</fullName>
    </submittedName>
</protein>
<name>A0ABS5CGV7_9BACL</name>
<evidence type="ECO:0000313" key="1">
    <source>
        <dbReference type="EMBL" id="MBP3965119.1"/>
    </source>
</evidence>
<keyword evidence="2" id="KW-1185">Reference proteome</keyword>
<comment type="caution">
    <text evidence="1">The sequence shown here is derived from an EMBL/GenBank/DDBJ whole genome shotgun (WGS) entry which is preliminary data.</text>
</comment>
<reference evidence="1 2" key="1">
    <citation type="submission" date="2021-04" db="EMBL/GenBank/DDBJ databases">
        <title>Paenibacillus sp. DLE-14 whole genome sequence.</title>
        <authorList>
            <person name="Ham Y.J."/>
        </authorList>
    </citation>
    <scope>NUCLEOTIDE SEQUENCE [LARGE SCALE GENOMIC DNA]</scope>
    <source>
        <strain evidence="1 2">DLE-14</strain>
    </source>
</reference>
<dbReference type="Proteomes" id="UP000673394">
    <property type="component" value="Unassembled WGS sequence"/>
</dbReference>
<organism evidence="1 2">
    <name type="scientific">Paenibacillus lignilyticus</name>
    <dbReference type="NCBI Taxonomy" id="1172615"/>
    <lineage>
        <taxon>Bacteria</taxon>
        <taxon>Bacillati</taxon>
        <taxon>Bacillota</taxon>
        <taxon>Bacilli</taxon>
        <taxon>Bacillales</taxon>
        <taxon>Paenibacillaceae</taxon>
        <taxon>Paenibacillus</taxon>
    </lineage>
</organism>
<sequence>MKRITILLLIIFLAGSQFHLGGSAAKLRPITLAEVYPGDIRRVTKMELLNGSSGERATVEDKETISQWINQVKDLKLKPDENQEARTGYVFGISLFEGEMKTMGFTPNGIGEVYYESNPQFEAFTRSLFEKAFGHAF</sequence>
<proteinExistence type="predicted"/>